<feature type="region of interest" description="Disordered" evidence="5">
    <location>
        <begin position="556"/>
        <end position="579"/>
    </location>
</feature>
<proteinExistence type="inferred from homology"/>
<protein>
    <submittedName>
        <fullName evidence="7">ImmA/IrrE family metallo-endopeptidase</fullName>
    </submittedName>
</protein>
<dbReference type="PANTHER" id="PTHR46797:SF23">
    <property type="entry name" value="HTH-TYPE TRANSCRIPTIONAL REGULATOR SUTR"/>
    <property type="match status" value="1"/>
</dbReference>
<evidence type="ECO:0000256" key="3">
    <source>
        <dbReference type="ARBA" id="ARBA00023125"/>
    </source>
</evidence>
<dbReference type="SMART" id="SM00530">
    <property type="entry name" value="HTH_XRE"/>
    <property type="match status" value="1"/>
</dbReference>
<organism evidence="7 8">
    <name type="scientific">Roseitalea porphyridii</name>
    <dbReference type="NCBI Taxonomy" id="1852022"/>
    <lineage>
        <taxon>Bacteria</taxon>
        <taxon>Pseudomonadati</taxon>
        <taxon>Pseudomonadota</taxon>
        <taxon>Alphaproteobacteria</taxon>
        <taxon>Hyphomicrobiales</taxon>
        <taxon>Ahrensiaceae</taxon>
        <taxon>Roseitalea</taxon>
    </lineage>
</organism>
<gene>
    <name evidence="7" type="ORF">E0E05_14210</name>
</gene>
<evidence type="ECO:0000256" key="5">
    <source>
        <dbReference type="SAM" id="MobiDB-lite"/>
    </source>
</evidence>
<dbReference type="Pfam" id="PF09856">
    <property type="entry name" value="ScfRs"/>
    <property type="match status" value="1"/>
</dbReference>
<evidence type="ECO:0000313" key="8">
    <source>
        <dbReference type="Proteomes" id="UP000293719"/>
    </source>
</evidence>
<evidence type="ECO:0000256" key="2">
    <source>
        <dbReference type="ARBA" id="ARBA00023015"/>
    </source>
</evidence>
<dbReference type="InterPro" id="IPR050807">
    <property type="entry name" value="TransReg_Diox_bact_type"/>
</dbReference>
<dbReference type="SUPFAM" id="SSF47413">
    <property type="entry name" value="lambda repressor-like DNA-binding domains"/>
    <property type="match status" value="1"/>
</dbReference>
<dbReference type="Pfam" id="PF06114">
    <property type="entry name" value="Peptidase_M78"/>
    <property type="match status" value="1"/>
</dbReference>
<keyword evidence="8" id="KW-1185">Reference proteome</keyword>
<evidence type="ECO:0000256" key="1">
    <source>
        <dbReference type="ARBA" id="ARBA00007227"/>
    </source>
</evidence>
<dbReference type="PROSITE" id="PS50943">
    <property type="entry name" value="HTH_CROC1"/>
    <property type="match status" value="1"/>
</dbReference>
<keyword evidence="2" id="KW-0805">Transcription regulation</keyword>
<sequence length="579" mass="63085">MTRALAIGDHADVALRYVGHRQGETAVRLMPAICVNFRERACPACKLIYNRSMSRILIGRRIRERRRALGISQRALAERLSISTAYLSLIENDKRLIAGGLLRKAADALGVDLEFLSASRDARLADDLTELTSALGLSELEGQASTDLASRHPQWARTLIRLHRDLQDARDAALTLADRLNRDPALVTLSHQTLTEITAIRSAAEILAQYETLETDQRRRFVDIIAKASDQLTASARAMLDMLEGPDAPTPAATPAREVEDFIIDHGNFFETIEDAAPRIVDTLPGHGLGLSAVLAARLEERHGVRIVRAEDGGAGPGTIALPAGAPEATVRFTLARELAARELADAIEAIAATGSFSSDETRRRARNALARYGAGTVLMPYDRFLETAEARRYDLSHLQARFNASFEQVAHRLVTLRRPGAEGVPFAFVRTDPAGNISKRFSLPGLRMPQFGGACPLWALYGAFSAGDRLVAQRAAMPDGRHLLLVARQVRKGTPSTVEPEARYAVMLACDAHHGHRIVHADGLGPDNVVPVGWECRSCPREACEQRAFPMLSVTAPRPSPPARSSHPDGLLDAAPRM</sequence>
<keyword evidence="4" id="KW-0804">Transcription</keyword>
<dbReference type="GO" id="GO:0003700">
    <property type="term" value="F:DNA-binding transcription factor activity"/>
    <property type="evidence" value="ECO:0007669"/>
    <property type="project" value="TreeGrafter"/>
</dbReference>
<feature type="domain" description="HTH cro/C1-type" evidence="6">
    <location>
        <begin position="62"/>
        <end position="116"/>
    </location>
</feature>
<name>A0A4P6V362_9HYPH</name>
<dbReference type="InterPro" id="IPR010359">
    <property type="entry name" value="IrrE_HExxH"/>
</dbReference>
<dbReference type="CDD" id="cd00093">
    <property type="entry name" value="HTH_XRE"/>
    <property type="match status" value="1"/>
</dbReference>
<keyword evidence="3" id="KW-0238">DNA-binding</keyword>
<comment type="similarity">
    <text evidence="1">Belongs to the short-chain fatty acyl-CoA assimilation regulator (ScfR) family.</text>
</comment>
<dbReference type="PANTHER" id="PTHR46797">
    <property type="entry name" value="HTH-TYPE TRANSCRIPTIONAL REGULATOR"/>
    <property type="match status" value="1"/>
</dbReference>
<dbReference type="Proteomes" id="UP000293719">
    <property type="component" value="Chromosome"/>
</dbReference>
<dbReference type="GO" id="GO:0003677">
    <property type="term" value="F:DNA binding"/>
    <property type="evidence" value="ECO:0007669"/>
    <property type="project" value="UniProtKB-KW"/>
</dbReference>
<dbReference type="AlphaFoldDB" id="A0A4P6V362"/>
<reference evidence="7 8" key="1">
    <citation type="journal article" date="2017" name="Int. J. Syst. Evol. Microbiol.">
        <title>Roseitalea porphyridii gen. nov., sp. nov., isolated from a red alga, and reclassification of Hoeflea suaedae Chung et al. 2013 as Pseudohoeflea suaedae gen. nov., comb. nov.</title>
        <authorList>
            <person name="Hyeon J.W."/>
            <person name="Jeong S.E."/>
            <person name="Baek K."/>
            <person name="Jeon C.O."/>
        </authorList>
    </citation>
    <scope>NUCLEOTIDE SEQUENCE [LARGE SCALE GENOMIC DNA]</scope>
    <source>
        <strain evidence="7 8">MA7-20</strain>
    </source>
</reference>
<dbReference type="InterPro" id="IPR001387">
    <property type="entry name" value="Cro/C1-type_HTH"/>
</dbReference>
<dbReference type="InterPro" id="IPR018653">
    <property type="entry name" value="ScfR_C"/>
</dbReference>
<dbReference type="Gene3D" id="1.10.260.40">
    <property type="entry name" value="lambda repressor-like DNA-binding domains"/>
    <property type="match status" value="1"/>
</dbReference>
<dbReference type="InterPro" id="IPR010982">
    <property type="entry name" value="Lambda_DNA-bd_dom_sf"/>
</dbReference>
<dbReference type="GO" id="GO:0005829">
    <property type="term" value="C:cytosol"/>
    <property type="evidence" value="ECO:0007669"/>
    <property type="project" value="TreeGrafter"/>
</dbReference>
<evidence type="ECO:0000259" key="6">
    <source>
        <dbReference type="PROSITE" id="PS50943"/>
    </source>
</evidence>
<evidence type="ECO:0000313" key="7">
    <source>
        <dbReference type="EMBL" id="QBK31655.1"/>
    </source>
</evidence>
<dbReference type="KEGG" id="rpod:E0E05_14210"/>
<evidence type="ECO:0000256" key="4">
    <source>
        <dbReference type="ARBA" id="ARBA00023163"/>
    </source>
</evidence>
<dbReference type="EMBL" id="CP036532">
    <property type="protein sequence ID" value="QBK31655.1"/>
    <property type="molecule type" value="Genomic_DNA"/>
</dbReference>
<accession>A0A4P6V362</accession>
<dbReference type="Pfam" id="PF01381">
    <property type="entry name" value="HTH_3"/>
    <property type="match status" value="1"/>
</dbReference>